<name>A0A7W8A8X4_9ACTN</name>
<evidence type="ECO:0000256" key="1">
    <source>
        <dbReference type="SAM" id="Phobius"/>
    </source>
</evidence>
<evidence type="ECO:0000313" key="3">
    <source>
        <dbReference type="Proteomes" id="UP000568380"/>
    </source>
</evidence>
<protein>
    <submittedName>
        <fullName evidence="2">Uncharacterized protein</fullName>
    </submittedName>
</protein>
<keyword evidence="3" id="KW-1185">Reference proteome</keyword>
<keyword evidence="1" id="KW-0472">Membrane</keyword>
<sequence length="65" mass="7187">MRALRVAWVVLMITLPGAGAPEISMLAWIIVMSVIFGIPAVRRRLLKKPAGHVLHRNAEGRDQDS</sequence>
<keyword evidence="1" id="KW-0812">Transmembrane</keyword>
<comment type="caution">
    <text evidence="2">The sequence shown here is derived from an EMBL/GenBank/DDBJ whole genome shotgun (WGS) entry which is preliminary data.</text>
</comment>
<dbReference type="Proteomes" id="UP000568380">
    <property type="component" value="Unassembled WGS sequence"/>
</dbReference>
<gene>
    <name evidence="2" type="ORF">HNR40_007230</name>
</gene>
<accession>A0A7W8A8X4</accession>
<evidence type="ECO:0000313" key="2">
    <source>
        <dbReference type="EMBL" id="MBB5081735.1"/>
    </source>
</evidence>
<organism evidence="2 3">
    <name type="scientific">Nonomuraea endophytica</name>
    <dbReference type="NCBI Taxonomy" id="714136"/>
    <lineage>
        <taxon>Bacteria</taxon>
        <taxon>Bacillati</taxon>
        <taxon>Actinomycetota</taxon>
        <taxon>Actinomycetes</taxon>
        <taxon>Streptosporangiales</taxon>
        <taxon>Streptosporangiaceae</taxon>
        <taxon>Nonomuraea</taxon>
    </lineage>
</organism>
<dbReference type="EMBL" id="JACHIN010000011">
    <property type="protein sequence ID" value="MBB5081735.1"/>
    <property type="molecule type" value="Genomic_DNA"/>
</dbReference>
<proteinExistence type="predicted"/>
<keyword evidence="1" id="KW-1133">Transmembrane helix</keyword>
<dbReference type="AlphaFoldDB" id="A0A7W8A8X4"/>
<reference evidence="2 3" key="1">
    <citation type="submission" date="2020-08" db="EMBL/GenBank/DDBJ databases">
        <title>Genomic Encyclopedia of Type Strains, Phase IV (KMG-IV): sequencing the most valuable type-strain genomes for metagenomic binning, comparative biology and taxonomic classification.</title>
        <authorList>
            <person name="Goeker M."/>
        </authorList>
    </citation>
    <scope>NUCLEOTIDE SEQUENCE [LARGE SCALE GENOMIC DNA]</scope>
    <source>
        <strain evidence="2 3">DSM 45385</strain>
    </source>
</reference>
<feature type="transmembrane region" description="Helical" evidence="1">
    <location>
        <begin position="6"/>
        <end position="38"/>
    </location>
</feature>